<evidence type="ECO:0000256" key="2">
    <source>
        <dbReference type="SAM" id="Phobius"/>
    </source>
</evidence>
<keyword evidence="2" id="KW-1133">Transmembrane helix</keyword>
<reference evidence="3 4" key="1">
    <citation type="submission" date="2024-08" db="EMBL/GenBank/DDBJ databases">
        <title>Sulfate-reducing bacteria isolated from formation water of the oil field in Kazakhstan and description of Pseudodesulfovibrio sp.</title>
        <authorList>
            <person name="Bidzhieva S.K."/>
            <person name="Tourova T.P."/>
            <person name="Grouzdev D.S."/>
            <person name="Beletsky A.V."/>
            <person name="Sokolova D.S."/>
            <person name="Samigullina S.R."/>
            <person name="Poltaraus A.B."/>
            <person name="Avtukh A.N."/>
            <person name="Tereshina V.M."/>
            <person name="Zhaparov N.S."/>
            <person name="Mardanov A.V."/>
            <person name="Nazina T.N."/>
        </authorList>
    </citation>
    <scope>NUCLEOTIDE SEQUENCE [LARGE SCALE GENOMIC DNA]</scope>
    <source>
        <strain evidence="3 4">9FUS</strain>
    </source>
</reference>
<name>A0ABV4K8V4_9BACT</name>
<feature type="region of interest" description="Disordered" evidence="1">
    <location>
        <begin position="569"/>
        <end position="599"/>
    </location>
</feature>
<gene>
    <name evidence="3" type="ORF">AB6M95_18285</name>
</gene>
<proteinExistence type="predicted"/>
<dbReference type="PANTHER" id="PTHR30441:SF8">
    <property type="entry name" value="DUF748 DOMAIN-CONTAINING PROTEIN"/>
    <property type="match status" value="1"/>
</dbReference>
<keyword evidence="4" id="KW-1185">Reference proteome</keyword>
<comment type="caution">
    <text evidence="3">The sequence shown here is derived from an EMBL/GenBank/DDBJ whole genome shotgun (WGS) entry which is preliminary data.</text>
</comment>
<feature type="compositionally biased region" description="Basic and acidic residues" evidence="1">
    <location>
        <begin position="569"/>
        <end position="583"/>
    </location>
</feature>
<evidence type="ECO:0000313" key="4">
    <source>
        <dbReference type="Proteomes" id="UP001568698"/>
    </source>
</evidence>
<dbReference type="RefSeq" id="WP_371388184.1">
    <property type="nucleotide sequence ID" value="NZ_JBGLYH010000088.1"/>
</dbReference>
<organism evidence="3 4">
    <name type="scientific">Pseudodesulfovibrio karagichevae</name>
    <dbReference type="NCBI Taxonomy" id="3239305"/>
    <lineage>
        <taxon>Bacteria</taxon>
        <taxon>Pseudomonadati</taxon>
        <taxon>Thermodesulfobacteriota</taxon>
        <taxon>Desulfovibrionia</taxon>
        <taxon>Desulfovibrionales</taxon>
        <taxon>Desulfovibrionaceae</taxon>
    </lineage>
</organism>
<evidence type="ECO:0000313" key="3">
    <source>
        <dbReference type="EMBL" id="MEZ7198701.1"/>
    </source>
</evidence>
<dbReference type="InterPro" id="IPR052894">
    <property type="entry name" value="AsmA-related"/>
</dbReference>
<dbReference type="PANTHER" id="PTHR30441">
    <property type="entry name" value="DUF748 DOMAIN-CONTAINING PROTEIN"/>
    <property type="match status" value="1"/>
</dbReference>
<dbReference type="Pfam" id="PF05359">
    <property type="entry name" value="DUF748"/>
    <property type="match status" value="3"/>
</dbReference>
<accession>A0ABV4K8V4</accession>
<dbReference type="InterPro" id="IPR008023">
    <property type="entry name" value="DUF748"/>
</dbReference>
<sequence>MLAFLDKIKLGTPLLRRIVFWLLSAFVAYTLFGFFAVPPILKAVLVSQVREATHRETSVGDIYFNPLDLRLELTELHIRNLKEEGDLVSLNRLEVAPGISSVWELAPVVSHLKLDGLNVNLTFYGDGKYSFSDLLGTPDSVNQQAAEKKPGEKKGAVFPFALYGFEMTNSAITFDDRPRGKKHVVSDIHLRVPFTSSIADKVKEFTQPVFTAVVNGDPVELKGRTLPFDQTLQTEFELGAVDVDLHQYWQYVPIKTPLELKSGRFTSDISLFFERPDAQRIDLFLGGGGTLTDLELTAPGEGSVFSMKKLAFEMERFSLGDNALIIKQVSMNQPTFKVVRRMDGNINWVEYFPGSEPGPTGPKVKTKADTDSAFVLDVRKFELNDGTMDFRDDLVKGGFQRTFSKLDLSVENLSTREAQTAVFKGSFGSEGFIYVNGEATLDPVSAKVTVAGKDLNVPAYAPYINEAQPLLVDSGKLGFSVDLAYHDQDGKPQVTAQNGSLNLTRLAVRKPEAKEPSLTLGALDVSGATLDLAARRVAVGEVKLTEPSADVIREKDGRLDLQRVLEEAAKAGEEVEAETERPAEPVADQPTAPAAGEPETPWTATVKHFALEDGAADFRDLTLTHPASLGVRNFKLDATDVTTEKGGEIPFSLSGGWNGGGWFSVRGRAVADPLASSGTIRVEKFGLRPLDDYLAQDTDLLIADGKAFADLSYTFTGGETPEFTLKGSTGLTDLKVKTTFEDAEMGGVDRLDVKGIVFASDPMTLAVGEVNLNGPRALIHIDKDGRLNVRRALRMAEPAPPAEEQTPEGEQPVPVPEAVVKQIEAETEAKAAEEKPLFERLTVGKIGMQNGAVTLHDESVHPAFTTEVTAMALSLTDIGQTREARPKVDFKAKIGPTPVSVTGVVNPVVMPIFSDLAISVNGMELVPLTPYTLKNLAYPIQKGRLYADVIFKTEDWVLNAKNKFFIEQLQLGKKDKRPGAPNIPVEFGLSLLQDSNGDMQLNLPITGRLDDPNFRIGGIVFKAIINLFFKALSSPFSLIGSMFGGGENMDFVVFEPGRAALSTQGEDKLDTVIKALTERKKLKLEVDGVTDPVADKNGLIQVILEHKVKQAKYDDLPRSKRAETTVDQITVEPDEYEDMLYEAYADEPDEEDLKPTTLFVTDRQPVDVMEKFIRDRIVVTDEMLHQLAMDRANAVKEYIISKVPELTNRVFLLDKNTKSDGKTGVPKHRADLGIK</sequence>
<evidence type="ECO:0000256" key="1">
    <source>
        <dbReference type="SAM" id="MobiDB-lite"/>
    </source>
</evidence>
<feature type="transmembrane region" description="Helical" evidence="2">
    <location>
        <begin position="20"/>
        <end position="41"/>
    </location>
</feature>
<dbReference type="EMBL" id="JBGLYH010000088">
    <property type="protein sequence ID" value="MEZ7198701.1"/>
    <property type="molecule type" value="Genomic_DNA"/>
</dbReference>
<dbReference type="Proteomes" id="UP001568698">
    <property type="component" value="Unassembled WGS sequence"/>
</dbReference>
<protein>
    <submittedName>
        <fullName evidence="3">DUF748 domain-containing protein</fullName>
    </submittedName>
</protein>
<keyword evidence="2" id="KW-0812">Transmembrane</keyword>
<feature type="compositionally biased region" description="Low complexity" evidence="1">
    <location>
        <begin position="584"/>
        <end position="599"/>
    </location>
</feature>
<dbReference type="Gene3D" id="3.30.1330.60">
    <property type="entry name" value="OmpA-like domain"/>
    <property type="match status" value="1"/>
</dbReference>
<keyword evidence="2" id="KW-0472">Membrane</keyword>
<dbReference type="InterPro" id="IPR036737">
    <property type="entry name" value="OmpA-like_sf"/>
</dbReference>